<dbReference type="Proteomes" id="UP001217500">
    <property type="component" value="Chromosome"/>
</dbReference>
<accession>A0AAE9XQ21</accession>
<evidence type="ECO:0000313" key="2">
    <source>
        <dbReference type="Proteomes" id="UP001217500"/>
    </source>
</evidence>
<proteinExistence type="predicted"/>
<gene>
    <name evidence="1" type="ORF">PH603_04890</name>
</gene>
<dbReference type="AlphaFoldDB" id="A0AAE9XQ21"/>
<sequence>MTDPRFGVEGTAALGGPEVMLIPIVWLDIEGDPVRAWGGIGDLQWNSQTWTGISQMGDIGPIKTGVKNAMPGLSLSLNGLPANLLADARSAAYRGRRGYVWLGLFDPETLAMLDGDAALMFAGEISAMNLSSGPKEARITVEIESRMALLSRQMTRYRTQADQVRRHTGDRFFEFVPAVLNKTIYWGLEASKAATGGGAKTAGIYGGGFNPAVKLR</sequence>
<organism evidence="1 2">
    <name type="scientific">Gimibacter soli</name>
    <dbReference type="NCBI Taxonomy" id="3024400"/>
    <lineage>
        <taxon>Bacteria</taxon>
        <taxon>Pseudomonadati</taxon>
        <taxon>Pseudomonadota</taxon>
        <taxon>Alphaproteobacteria</taxon>
        <taxon>Kordiimonadales</taxon>
        <taxon>Temperatibacteraceae</taxon>
        <taxon>Gimibacter</taxon>
    </lineage>
</organism>
<keyword evidence="2" id="KW-1185">Reference proteome</keyword>
<dbReference type="KEGG" id="gso:PH603_04890"/>
<dbReference type="EMBL" id="CP116805">
    <property type="protein sequence ID" value="WCL55092.1"/>
    <property type="molecule type" value="Genomic_DNA"/>
</dbReference>
<protein>
    <submittedName>
        <fullName evidence="1">Uncharacterized protein</fullName>
    </submittedName>
</protein>
<dbReference type="RefSeq" id="WP_289504852.1">
    <property type="nucleotide sequence ID" value="NZ_CP116805.1"/>
</dbReference>
<evidence type="ECO:0000313" key="1">
    <source>
        <dbReference type="EMBL" id="WCL55092.1"/>
    </source>
</evidence>
<reference evidence="1" key="1">
    <citation type="submission" date="2023-01" db="EMBL/GenBank/DDBJ databases">
        <title>The genome sequence of Kordiimonadaceae bacterium 6D33.</title>
        <authorList>
            <person name="Liu Y."/>
        </authorList>
    </citation>
    <scope>NUCLEOTIDE SEQUENCE</scope>
    <source>
        <strain evidence="1">6D33</strain>
    </source>
</reference>
<name>A0AAE9XQ21_9PROT</name>